<protein>
    <submittedName>
        <fullName evidence="1">Uncharacterized protein</fullName>
    </submittedName>
</protein>
<evidence type="ECO:0000313" key="1">
    <source>
        <dbReference type="EMBL" id="AQG80070.1"/>
    </source>
</evidence>
<dbReference type="Proteomes" id="UP000187941">
    <property type="component" value="Chromosome"/>
</dbReference>
<dbReference type="EMBL" id="CP014263">
    <property type="protein sequence ID" value="AQG80070.1"/>
    <property type="molecule type" value="Genomic_DNA"/>
</dbReference>
<sequence length="160" mass="18186">MLNDTRLLADHLAQVHDLVDSPAFDRNSPDNGPWKTEFAQLISRVHSLLLLADLIDKRVDFRQGVGVNGKVQDITSLVNWMHDRMPAVSSEPAEQLPGNRLNRYFNAGTGRFANGCLFTVEFDSELAFFIDDQRIYLNRQIRRAVSEAEEAIQSHARHNL</sequence>
<dbReference type="RefSeq" id="WP_077131496.1">
    <property type="nucleotide sequence ID" value="NZ_CP014263.1"/>
</dbReference>
<dbReference type="AlphaFoldDB" id="A0A1P9WXI5"/>
<dbReference type="OrthoDB" id="956190at2"/>
<name>A0A1P9WXI5_9BACT</name>
<accession>A0A1P9WXI5</accession>
<keyword evidence="2" id="KW-1185">Reference proteome</keyword>
<dbReference type="KEGG" id="smon:AWR27_12485"/>
<proteinExistence type="predicted"/>
<organism evidence="1 2">
    <name type="scientific">Spirosoma montaniterrae</name>
    <dbReference type="NCBI Taxonomy" id="1178516"/>
    <lineage>
        <taxon>Bacteria</taxon>
        <taxon>Pseudomonadati</taxon>
        <taxon>Bacteroidota</taxon>
        <taxon>Cytophagia</taxon>
        <taxon>Cytophagales</taxon>
        <taxon>Cytophagaceae</taxon>
        <taxon>Spirosoma</taxon>
    </lineage>
</organism>
<gene>
    <name evidence="1" type="ORF">AWR27_12485</name>
</gene>
<dbReference type="STRING" id="1178516.AWR27_12485"/>
<reference evidence="1 2" key="1">
    <citation type="submission" date="2016-01" db="EMBL/GenBank/DDBJ databases">
        <authorList>
            <person name="Oliw E.H."/>
        </authorList>
    </citation>
    <scope>NUCLEOTIDE SEQUENCE [LARGE SCALE GENOMIC DNA]</scope>
    <source>
        <strain evidence="1 2">DY10</strain>
    </source>
</reference>
<evidence type="ECO:0000313" key="2">
    <source>
        <dbReference type="Proteomes" id="UP000187941"/>
    </source>
</evidence>